<keyword evidence="3 10" id="KW-0813">Transport</keyword>
<evidence type="ECO:0000313" key="11">
    <source>
        <dbReference type="EMBL" id="CDZ98880.1"/>
    </source>
</evidence>
<sequence length="309" mass="33587">MSDIIPNLEEVKATQSNPDLLLNLLAGSAGGACQVIVGQPLDTIKTRAQTAAKGQFKGPWDIAVKTVRNEGVLALYKASTKLYEILSASPLMGVAAVNSLLFTAYSTAKKLISPYPDLTIPQIALAGGIAGGVNSVLASPVELFKIRMQCQYGTSTDKSLSGVAKDLWRDYGFRRGVMRGFKVSFIRELPAYAGFYSAYEFSKRTFKQRLYPQQDLPVWSLLLSGATGGVAYWLASYPLDLVKSKVQLANTPPEKGYITRELRQIVRESGFSGLFRGLSPTLVRAVPAAASTFVAFEISREFLIKHAGF</sequence>
<evidence type="ECO:0000256" key="10">
    <source>
        <dbReference type="RuleBase" id="RU000488"/>
    </source>
</evidence>
<dbReference type="Gene3D" id="1.50.40.10">
    <property type="entry name" value="Mitochondrial carrier domain"/>
    <property type="match status" value="2"/>
</dbReference>
<keyword evidence="6" id="KW-1133">Transmembrane helix</keyword>
<protein>
    <submittedName>
        <fullName evidence="11">Mitochondrial carrier</fullName>
    </submittedName>
</protein>
<dbReference type="EMBL" id="LN483345">
    <property type="protein sequence ID" value="CDZ98880.1"/>
    <property type="molecule type" value="Genomic_DNA"/>
</dbReference>
<accession>A0A0F7SKS5</accession>
<dbReference type="InterPro" id="IPR050567">
    <property type="entry name" value="Mitochondrial_Carrier"/>
</dbReference>
<evidence type="ECO:0000256" key="9">
    <source>
        <dbReference type="PROSITE-ProRule" id="PRU00282"/>
    </source>
</evidence>
<comment type="subcellular location">
    <subcellularLocation>
        <location evidence="1">Mitochondrion membrane</location>
        <topology evidence="1">Multi-pass membrane protein</topology>
    </subcellularLocation>
</comment>
<keyword evidence="5" id="KW-0677">Repeat</keyword>
<evidence type="ECO:0000256" key="5">
    <source>
        <dbReference type="ARBA" id="ARBA00022737"/>
    </source>
</evidence>
<dbReference type="GO" id="GO:1990575">
    <property type="term" value="P:mitochondrial L-ornithine transmembrane transport"/>
    <property type="evidence" value="ECO:0007669"/>
    <property type="project" value="TreeGrafter"/>
</dbReference>
<dbReference type="PANTHER" id="PTHR45624">
    <property type="entry name" value="MITOCHONDRIAL BASIC AMINO ACIDS TRANSPORTER-RELATED"/>
    <property type="match status" value="1"/>
</dbReference>
<evidence type="ECO:0000256" key="1">
    <source>
        <dbReference type="ARBA" id="ARBA00004225"/>
    </source>
</evidence>
<evidence type="ECO:0000256" key="6">
    <source>
        <dbReference type="ARBA" id="ARBA00022989"/>
    </source>
</evidence>
<evidence type="ECO:0000256" key="7">
    <source>
        <dbReference type="ARBA" id="ARBA00023128"/>
    </source>
</evidence>
<evidence type="ECO:0000256" key="4">
    <source>
        <dbReference type="ARBA" id="ARBA00022692"/>
    </source>
</evidence>
<feature type="repeat" description="Solcar" evidence="9">
    <location>
        <begin position="118"/>
        <end position="205"/>
    </location>
</feature>
<dbReference type="Pfam" id="PF00153">
    <property type="entry name" value="Mito_carr"/>
    <property type="match status" value="3"/>
</dbReference>
<keyword evidence="4 9" id="KW-0812">Transmembrane</keyword>
<dbReference type="SUPFAM" id="SSF103506">
    <property type="entry name" value="Mitochondrial carrier"/>
    <property type="match status" value="1"/>
</dbReference>
<name>A0A0F7SKS5_PHARH</name>
<proteinExistence type="inferred from homology"/>
<feature type="repeat" description="Solcar" evidence="9">
    <location>
        <begin position="18"/>
        <end position="111"/>
    </location>
</feature>
<dbReference type="PANTHER" id="PTHR45624:SF45">
    <property type="entry name" value="MITOCHONDRIAL CARRIER"/>
    <property type="match status" value="1"/>
</dbReference>
<dbReference type="InterPro" id="IPR018108">
    <property type="entry name" value="MCP_transmembrane"/>
</dbReference>
<dbReference type="AlphaFoldDB" id="A0A0F7SKS5"/>
<comment type="similarity">
    <text evidence="2 10">Belongs to the mitochondrial carrier (TC 2.A.29) family.</text>
</comment>
<dbReference type="PROSITE" id="PS50920">
    <property type="entry name" value="SOLCAR"/>
    <property type="match status" value="3"/>
</dbReference>
<evidence type="ECO:0000256" key="3">
    <source>
        <dbReference type="ARBA" id="ARBA00022448"/>
    </source>
</evidence>
<evidence type="ECO:0000256" key="8">
    <source>
        <dbReference type="ARBA" id="ARBA00023136"/>
    </source>
</evidence>
<keyword evidence="7" id="KW-0496">Mitochondrion</keyword>
<dbReference type="GO" id="GO:0031966">
    <property type="term" value="C:mitochondrial membrane"/>
    <property type="evidence" value="ECO:0007669"/>
    <property type="project" value="UniProtKB-SubCell"/>
</dbReference>
<dbReference type="InterPro" id="IPR023395">
    <property type="entry name" value="MCP_dom_sf"/>
</dbReference>
<reference evidence="11" key="1">
    <citation type="submission" date="2014-08" db="EMBL/GenBank/DDBJ databases">
        <authorList>
            <person name="Sharma Rahul"/>
            <person name="Thines Marco"/>
        </authorList>
    </citation>
    <scope>NUCLEOTIDE SEQUENCE</scope>
</reference>
<feature type="repeat" description="Solcar" evidence="9">
    <location>
        <begin position="219"/>
        <end position="302"/>
    </location>
</feature>
<dbReference type="GO" id="GO:0000064">
    <property type="term" value="F:L-ornithine transmembrane transporter activity"/>
    <property type="evidence" value="ECO:0007669"/>
    <property type="project" value="TreeGrafter"/>
</dbReference>
<dbReference type="PRINTS" id="PR00926">
    <property type="entry name" value="MITOCARRIER"/>
</dbReference>
<dbReference type="InterPro" id="IPR002067">
    <property type="entry name" value="MCP"/>
</dbReference>
<evidence type="ECO:0000256" key="2">
    <source>
        <dbReference type="ARBA" id="ARBA00006375"/>
    </source>
</evidence>
<organism evidence="11">
    <name type="scientific">Phaffia rhodozyma</name>
    <name type="common">Yeast</name>
    <name type="synonym">Xanthophyllomyces dendrorhous</name>
    <dbReference type="NCBI Taxonomy" id="264483"/>
    <lineage>
        <taxon>Eukaryota</taxon>
        <taxon>Fungi</taxon>
        <taxon>Dikarya</taxon>
        <taxon>Basidiomycota</taxon>
        <taxon>Agaricomycotina</taxon>
        <taxon>Tremellomycetes</taxon>
        <taxon>Cystofilobasidiales</taxon>
        <taxon>Mrakiaceae</taxon>
        <taxon>Phaffia</taxon>
    </lineage>
</organism>
<keyword evidence="8 9" id="KW-0472">Membrane</keyword>